<feature type="transmembrane region" description="Helical" evidence="7">
    <location>
        <begin position="143"/>
        <end position="162"/>
    </location>
</feature>
<comment type="caution">
    <text evidence="9">The sequence shown here is derived from an EMBL/GenBank/DDBJ whole genome shotgun (WGS) entry which is preliminary data.</text>
</comment>
<proteinExistence type="inferred from homology"/>
<dbReference type="SUPFAM" id="SSF103473">
    <property type="entry name" value="MFS general substrate transporter"/>
    <property type="match status" value="1"/>
</dbReference>
<comment type="subcellular location">
    <subcellularLocation>
        <location evidence="1">Membrane</location>
        <topology evidence="1">Multi-pass membrane protein</topology>
    </subcellularLocation>
</comment>
<evidence type="ECO:0000256" key="4">
    <source>
        <dbReference type="ARBA" id="ARBA00022989"/>
    </source>
</evidence>
<keyword evidence="4 7" id="KW-1133">Transmembrane helix</keyword>
<evidence type="ECO:0000313" key="9">
    <source>
        <dbReference type="EMBL" id="KAJ4354341.1"/>
    </source>
</evidence>
<organism evidence="9 10">
    <name type="scientific">Didymosphaeria variabile</name>
    <dbReference type="NCBI Taxonomy" id="1932322"/>
    <lineage>
        <taxon>Eukaryota</taxon>
        <taxon>Fungi</taxon>
        <taxon>Dikarya</taxon>
        <taxon>Ascomycota</taxon>
        <taxon>Pezizomycotina</taxon>
        <taxon>Dothideomycetes</taxon>
        <taxon>Pleosporomycetidae</taxon>
        <taxon>Pleosporales</taxon>
        <taxon>Massarineae</taxon>
        <taxon>Didymosphaeriaceae</taxon>
        <taxon>Didymosphaeria</taxon>
    </lineage>
</organism>
<evidence type="ECO:0000256" key="6">
    <source>
        <dbReference type="SAM" id="MobiDB-lite"/>
    </source>
</evidence>
<feature type="compositionally biased region" description="Basic and acidic residues" evidence="6">
    <location>
        <begin position="19"/>
        <end position="34"/>
    </location>
</feature>
<feature type="domain" description="Major facilitator superfamily (MFS) profile" evidence="8">
    <location>
        <begin position="76"/>
        <end position="507"/>
    </location>
</feature>
<dbReference type="GeneID" id="80909606"/>
<feature type="transmembrane region" description="Helical" evidence="7">
    <location>
        <begin position="168"/>
        <end position="193"/>
    </location>
</feature>
<dbReference type="GO" id="GO:0016020">
    <property type="term" value="C:membrane"/>
    <property type="evidence" value="ECO:0007669"/>
    <property type="project" value="UniProtKB-SubCell"/>
</dbReference>
<gene>
    <name evidence="9" type="ORF">N0V89_006076</name>
</gene>
<keyword evidence="10" id="KW-1185">Reference proteome</keyword>
<feature type="region of interest" description="Disordered" evidence="6">
    <location>
        <begin position="1"/>
        <end position="43"/>
    </location>
</feature>
<feature type="transmembrane region" description="Helical" evidence="7">
    <location>
        <begin position="300"/>
        <end position="323"/>
    </location>
</feature>
<feature type="transmembrane region" description="Helical" evidence="7">
    <location>
        <begin position="231"/>
        <end position="251"/>
    </location>
</feature>
<dbReference type="FunFam" id="1.20.1250.20:FF:000011">
    <property type="entry name" value="MFS multidrug transporter, putative"/>
    <property type="match status" value="1"/>
</dbReference>
<accession>A0A9W8XMJ4</accession>
<sequence length="517" mass="56147">MASEKELTNQEPETSRNTSHVDEAIFTKDVERQSNDAGDMDDTAEKAALEDPNVVNWDVDDPENPMNWPSSKKIGVIAVVAFITMLSPFASTMSASATPLIMDDFHSTNETLGAFVTSVYILGYAFGPLAWAPLSELYGRMPIYNICNILFLIFSIACAVANNLGALIAFRFFAGIAASCAITISSGTVADLYPVEKRGKAMSSMILGPLFGPAVGPVAGGYLAQAKGWRWTFWLVTILAGAACIISFVFNRETYAYVLLKKKTARLQKETGNTELRSALDTGRTPQQLFKTAIVRPIRMLVLSPIVFLMSLVMAAVYGYLYLLLTTYPRVFGSQYDFSEKSIALVYLGVGVGSLLGLVFTGAISDRLLNHLAKRYNGGKPKPEYRLPTMLVGTILVPVGLFLYGWAAERKVHWIAPVIGTAILGGAMMTTFMPGLTYLIDAYTTYAASVSAAATVFRSLVGALLPLAGNAMYDSLGVGWGNSLLGFVAVACIPVPLFFWIYGERLRTSKRLSNVQF</sequence>
<dbReference type="InterPro" id="IPR011701">
    <property type="entry name" value="MFS"/>
</dbReference>
<comment type="similarity">
    <text evidence="2">Belongs to the major facilitator superfamily.</text>
</comment>
<feature type="transmembrane region" description="Helical" evidence="7">
    <location>
        <begin position="205"/>
        <end position="225"/>
    </location>
</feature>
<reference evidence="9" key="1">
    <citation type="submission" date="2022-10" db="EMBL/GenBank/DDBJ databases">
        <title>Tapping the CABI collections for fungal endophytes: first genome assemblies for Collariella, Neodidymelliopsis, Ascochyta clinopodiicola, Didymella pomorum, Didymosphaeria variabile, Neocosmospora piperis and Neocucurbitaria cava.</title>
        <authorList>
            <person name="Hill R."/>
        </authorList>
    </citation>
    <scope>NUCLEOTIDE SEQUENCE</scope>
    <source>
        <strain evidence="9">IMI 356815</strain>
    </source>
</reference>
<dbReference type="EMBL" id="JAPEUX010000004">
    <property type="protein sequence ID" value="KAJ4354341.1"/>
    <property type="molecule type" value="Genomic_DNA"/>
</dbReference>
<feature type="transmembrane region" description="Helical" evidence="7">
    <location>
        <begin position="111"/>
        <end position="131"/>
    </location>
</feature>
<dbReference type="Gene3D" id="1.20.1250.20">
    <property type="entry name" value="MFS general substrate transporter like domains"/>
    <property type="match status" value="1"/>
</dbReference>
<evidence type="ECO:0000256" key="5">
    <source>
        <dbReference type="ARBA" id="ARBA00023136"/>
    </source>
</evidence>
<evidence type="ECO:0000259" key="8">
    <source>
        <dbReference type="PROSITE" id="PS50850"/>
    </source>
</evidence>
<dbReference type="InterPro" id="IPR036259">
    <property type="entry name" value="MFS_trans_sf"/>
</dbReference>
<dbReference type="PROSITE" id="PS50850">
    <property type="entry name" value="MFS"/>
    <property type="match status" value="1"/>
</dbReference>
<dbReference type="Proteomes" id="UP001140513">
    <property type="component" value="Unassembled WGS sequence"/>
</dbReference>
<dbReference type="InterPro" id="IPR020846">
    <property type="entry name" value="MFS_dom"/>
</dbReference>
<keyword evidence="3 7" id="KW-0812">Transmembrane</keyword>
<feature type="transmembrane region" description="Helical" evidence="7">
    <location>
        <begin position="74"/>
        <end position="91"/>
    </location>
</feature>
<evidence type="ECO:0000256" key="1">
    <source>
        <dbReference type="ARBA" id="ARBA00004141"/>
    </source>
</evidence>
<evidence type="ECO:0000256" key="7">
    <source>
        <dbReference type="SAM" id="Phobius"/>
    </source>
</evidence>
<dbReference type="PANTHER" id="PTHR23502">
    <property type="entry name" value="MAJOR FACILITATOR SUPERFAMILY"/>
    <property type="match status" value="1"/>
</dbReference>
<dbReference type="CDD" id="cd17323">
    <property type="entry name" value="MFS_Tpo1_MDR_like"/>
    <property type="match status" value="1"/>
</dbReference>
<dbReference type="PANTHER" id="PTHR23502:SF68">
    <property type="entry name" value="MULTIDRUG TRANSPORTER, PUTATIVE (AFU_ORTHOLOGUE AFUA_3G01120)-RELATED"/>
    <property type="match status" value="1"/>
</dbReference>
<feature type="transmembrane region" description="Helical" evidence="7">
    <location>
        <begin position="385"/>
        <end position="408"/>
    </location>
</feature>
<feature type="transmembrane region" description="Helical" evidence="7">
    <location>
        <begin position="343"/>
        <end position="364"/>
    </location>
</feature>
<protein>
    <recommendedName>
        <fullName evidence="8">Major facilitator superfamily (MFS) profile domain-containing protein</fullName>
    </recommendedName>
</protein>
<dbReference type="AlphaFoldDB" id="A0A9W8XMJ4"/>
<evidence type="ECO:0000256" key="2">
    <source>
        <dbReference type="ARBA" id="ARBA00008335"/>
    </source>
</evidence>
<feature type="transmembrane region" description="Helical" evidence="7">
    <location>
        <begin position="414"/>
        <end position="439"/>
    </location>
</feature>
<feature type="compositionally biased region" description="Polar residues" evidence="6">
    <location>
        <begin position="9"/>
        <end position="18"/>
    </location>
</feature>
<keyword evidence="5 7" id="KW-0472">Membrane</keyword>
<dbReference type="OrthoDB" id="5296287at2759"/>
<evidence type="ECO:0000256" key="3">
    <source>
        <dbReference type="ARBA" id="ARBA00022692"/>
    </source>
</evidence>
<name>A0A9W8XMJ4_9PLEO</name>
<dbReference type="GO" id="GO:0022857">
    <property type="term" value="F:transmembrane transporter activity"/>
    <property type="evidence" value="ECO:0007669"/>
    <property type="project" value="InterPro"/>
</dbReference>
<evidence type="ECO:0000313" key="10">
    <source>
        <dbReference type="Proteomes" id="UP001140513"/>
    </source>
</evidence>
<dbReference type="RefSeq" id="XP_056072115.1">
    <property type="nucleotide sequence ID" value="XM_056214848.1"/>
</dbReference>
<feature type="transmembrane region" description="Helical" evidence="7">
    <location>
        <begin position="446"/>
        <end position="468"/>
    </location>
</feature>
<dbReference type="Pfam" id="PF07690">
    <property type="entry name" value="MFS_1"/>
    <property type="match status" value="1"/>
</dbReference>
<feature type="transmembrane region" description="Helical" evidence="7">
    <location>
        <begin position="480"/>
        <end position="502"/>
    </location>
</feature>